<evidence type="ECO:0000256" key="1">
    <source>
        <dbReference type="SAM" id="SignalP"/>
    </source>
</evidence>
<dbReference type="RefSeq" id="XP_065329764.1">
    <property type="nucleotide sequence ID" value="XM_065473692.1"/>
</dbReference>
<gene>
    <name evidence="2" type="ORF">VNE69_05208</name>
</gene>
<reference evidence="2" key="1">
    <citation type="journal article" date="2024" name="BMC Genomics">
        <title>Functional annotation of a divergent genome using sequence and structure-based similarity.</title>
        <authorList>
            <person name="Svedberg D."/>
            <person name="Winiger R.R."/>
            <person name="Berg A."/>
            <person name="Sharma H."/>
            <person name="Tellgren-Roth C."/>
            <person name="Debrunner-Vossbrinck B.A."/>
            <person name="Vossbrinck C.R."/>
            <person name="Barandun J."/>
        </authorList>
    </citation>
    <scope>NUCLEOTIDE SEQUENCE</scope>
    <source>
        <strain evidence="2">Illinois isolate</strain>
    </source>
</reference>
<protein>
    <submittedName>
        <fullName evidence="2">SP-containing protein</fullName>
    </submittedName>
</protein>
<dbReference type="EMBL" id="CP142730">
    <property type="protein sequence ID" value="WUR03619.1"/>
    <property type="molecule type" value="Genomic_DNA"/>
</dbReference>
<sequence>MKIHKLNLLKQIIFLFNVIKTSHSEDDIIDIIDNSKNECQYFNYIREENGLKFADFRQFGEFIFDTITSNKIFKRMIQTDTSEEVYLENFIDNEYSIIEYNKLRPYEQKFTDNLYIITVEYIKTLHLCYKDFINNGSSSKKALENAINQSMCFIENGLSKKFPSTVNKLCRKVVQYYNECENADGRVYIFNNIKEKHNQLLKAECYNDDYDFTNITNMNIDNFNNMFGITTKDNLLYDKPPNELIDSIDKYIDVNNKEDIEASEINNVN</sequence>
<keyword evidence="3" id="KW-1185">Reference proteome</keyword>
<dbReference type="GeneID" id="90541432"/>
<organism evidence="2 3">
    <name type="scientific">Vairimorpha necatrix</name>
    <dbReference type="NCBI Taxonomy" id="6039"/>
    <lineage>
        <taxon>Eukaryota</taxon>
        <taxon>Fungi</taxon>
        <taxon>Fungi incertae sedis</taxon>
        <taxon>Microsporidia</taxon>
        <taxon>Nosematidae</taxon>
        <taxon>Vairimorpha</taxon>
    </lineage>
</organism>
<keyword evidence="1" id="KW-0732">Signal</keyword>
<proteinExistence type="predicted"/>
<feature type="chain" id="PRO_5043836626" evidence="1">
    <location>
        <begin position="25"/>
        <end position="269"/>
    </location>
</feature>
<accession>A0AAX4JC92</accession>
<evidence type="ECO:0000313" key="2">
    <source>
        <dbReference type="EMBL" id="WUR03619.1"/>
    </source>
</evidence>
<dbReference type="AlphaFoldDB" id="A0AAX4JC92"/>
<evidence type="ECO:0000313" key="3">
    <source>
        <dbReference type="Proteomes" id="UP001334084"/>
    </source>
</evidence>
<feature type="signal peptide" evidence="1">
    <location>
        <begin position="1"/>
        <end position="24"/>
    </location>
</feature>
<name>A0AAX4JC92_9MICR</name>
<dbReference type="KEGG" id="vnx:VNE69_05208"/>
<dbReference type="Proteomes" id="UP001334084">
    <property type="component" value="Chromosome 5"/>
</dbReference>